<comment type="caution">
    <text evidence="2">The sequence shown here is derived from an EMBL/GenBank/DDBJ whole genome shotgun (WGS) entry which is preliminary data.</text>
</comment>
<accession>A0ABR6WR61</accession>
<sequence length="89" mass="10576">MDDLIKLLNENLEYEKHEIIEDILYIYVHSLRTTVKCPFCGSSTSRCHSRYLKNFQDLPIQGKKTIMYGRCGFQMLRYKIFFNSKSTNV</sequence>
<evidence type="ECO:0000313" key="2">
    <source>
        <dbReference type="EMBL" id="MBC3798612.1"/>
    </source>
</evidence>
<feature type="domain" description="Transposase IS204/IS1001/IS1096/IS1165 zinc-finger" evidence="1">
    <location>
        <begin position="35"/>
        <end position="67"/>
    </location>
</feature>
<dbReference type="Proteomes" id="UP000653358">
    <property type="component" value="Unassembled WGS sequence"/>
</dbReference>
<reference evidence="2 3" key="1">
    <citation type="journal article" date="2020" name="mSystems">
        <title>Defining Genomic and Predicted Metabolic Features of the Acetobacterium Genus.</title>
        <authorList>
            <person name="Ross D.E."/>
            <person name="Marshall C.W."/>
            <person name="Gulliver D."/>
            <person name="May H.D."/>
            <person name="Norman R.S."/>
        </authorList>
    </citation>
    <scope>NUCLEOTIDE SEQUENCE [LARGE SCALE GENOMIC DNA]</scope>
    <source>
        <strain evidence="2 3">DSM 9173</strain>
    </source>
</reference>
<dbReference type="Pfam" id="PF14690">
    <property type="entry name" value="Zn_ribbon_ISL3"/>
    <property type="match status" value="1"/>
</dbReference>
<proteinExistence type="predicted"/>
<evidence type="ECO:0000313" key="3">
    <source>
        <dbReference type="Proteomes" id="UP000653358"/>
    </source>
</evidence>
<dbReference type="EMBL" id="WJBB01000040">
    <property type="protein sequence ID" value="MBC3798612.1"/>
    <property type="molecule type" value="Genomic_DNA"/>
</dbReference>
<keyword evidence="3" id="KW-1185">Reference proteome</keyword>
<dbReference type="RefSeq" id="WP_148605919.1">
    <property type="nucleotide sequence ID" value="NZ_RXYB01000027.1"/>
</dbReference>
<organism evidence="2 3">
    <name type="scientific">Acetobacterium tundrae</name>
    <dbReference type="NCBI Taxonomy" id="132932"/>
    <lineage>
        <taxon>Bacteria</taxon>
        <taxon>Bacillati</taxon>
        <taxon>Bacillota</taxon>
        <taxon>Clostridia</taxon>
        <taxon>Eubacteriales</taxon>
        <taxon>Eubacteriaceae</taxon>
        <taxon>Acetobacterium</taxon>
    </lineage>
</organism>
<protein>
    <recommendedName>
        <fullName evidence="1">Transposase IS204/IS1001/IS1096/IS1165 zinc-finger domain-containing protein</fullName>
    </recommendedName>
</protein>
<name>A0ABR6WR61_9FIRM</name>
<gene>
    <name evidence="2" type="ORF">GH807_16445</name>
</gene>
<evidence type="ECO:0000259" key="1">
    <source>
        <dbReference type="Pfam" id="PF14690"/>
    </source>
</evidence>
<dbReference type="InterPro" id="IPR029261">
    <property type="entry name" value="Transposase_Znf"/>
</dbReference>